<feature type="region of interest" description="Disordered" evidence="2">
    <location>
        <begin position="1"/>
        <end position="210"/>
    </location>
</feature>
<feature type="region of interest" description="Disordered" evidence="2">
    <location>
        <begin position="228"/>
        <end position="285"/>
    </location>
</feature>
<name>A0A0H2RUQ8_9AGAM</name>
<proteinExistence type="predicted"/>
<evidence type="ECO:0000259" key="3">
    <source>
        <dbReference type="Pfam" id="PF08729"/>
    </source>
</evidence>
<feature type="compositionally biased region" description="Low complexity" evidence="2">
    <location>
        <begin position="136"/>
        <end position="146"/>
    </location>
</feature>
<organism evidence="5 6">
    <name type="scientific">Schizopora paradoxa</name>
    <dbReference type="NCBI Taxonomy" id="27342"/>
    <lineage>
        <taxon>Eukaryota</taxon>
        <taxon>Fungi</taxon>
        <taxon>Dikarya</taxon>
        <taxon>Basidiomycota</taxon>
        <taxon>Agaricomycotina</taxon>
        <taxon>Agaricomycetes</taxon>
        <taxon>Hymenochaetales</taxon>
        <taxon>Schizoporaceae</taxon>
        <taxon>Schizopora</taxon>
    </lineage>
</organism>
<dbReference type="Proteomes" id="UP000053477">
    <property type="component" value="Unassembled WGS sequence"/>
</dbReference>
<feature type="compositionally biased region" description="Basic residues" evidence="2">
    <location>
        <begin position="264"/>
        <end position="275"/>
    </location>
</feature>
<evidence type="ECO:0000313" key="5">
    <source>
        <dbReference type="EMBL" id="KLO15589.1"/>
    </source>
</evidence>
<evidence type="ECO:0000256" key="1">
    <source>
        <dbReference type="ARBA" id="ARBA00022553"/>
    </source>
</evidence>
<reference evidence="5 6" key="1">
    <citation type="submission" date="2015-04" db="EMBL/GenBank/DDBJ databases">
        <title>Complete genome sequence of Schizopora paradoxa KUC8140, a cosmopolitan wood degrader in East Asia.</title>
        <authorList>
            <consortium name="DOE Joint Genome Institute"/>
            <person name="Min B."/>
            <person name="Park H."/>
            <person name="Jang Y."/>
            <person name="Kim J.-J."/>
            <person name="Kim K.H."/>
            <person name="Pangilinan J."/>
            <person name="Lipzen A."/>
            <person name="Riley R."/>
            <person name="Grigoriev I.V."/>
            <person name="Spatafora J.W."/>
            <person name="Choi I.-G."/>
        </authorList>
    </citation>
    <scope>NUCLEOTIDE SEQUENCE [LARGE SCALE GENOMIC DNA]</scope>
    <source>
        <strain evidence="5 6">KUC8140</strain>
    </source>
</reference>
<dbReference type="InterPro" id="IPR014840">
    <property type="entry name" value="HRD"/>
</dbReference>
<evidence type="ECO:0000259" key="4">
    <source>
        <dbReference type="Pfam" id="PF14075"/>
    </source>
</evidence>
<feature type="compositionally biased region" description="Low complexity" evidence="2">
    <location>
        <begin position="153"/>
        <end position="182"/>
    </location>
</feature>
<feature type="compositionally biased region" description="Low complexity" evidence="2">
    <location>
        <begin position="35"/>
        <end position="57"/>
    </location>
</feature>
<dbReference type="OrthoDB" id="5576775at2759"/>
<gene>
    <name evidence="5" type="ORF">SCHPADRAFT_927081</name>
</gene>
<evidence type="ECO:0008006" key="7">
    <source>
        <dbReference type="Google" id="ProtNLM"/>
    </source>
</evidence>
<feature type="compositionally biased region" description="Acidic residues" evidence="2">
    <location>
        <begin position="71"/>
        <end position="83"/>
    </location>
</feature>
<feature type="compositionally biased region" description="Acidic residues" evidence="2">
    <location>
        <begin position="249"/>
        <end position="259"/>
    </location>
</feature>
<dbReference type="InParanoid" id="A0A0H2RUQ8"/>
<feature type="region of interest" description="Disordered" evidence="2">
    <location>
        <begin position="344"/>
        <end position="430"/>
    </location>
</feature>
<feature type="domain" description="Ubinuclein middle" evidence="4">
    <location>
        <begin position="436"/>
        <end position="698"/>
    </location>
</feature>
<dbReference type="InterPro" id="IPR026947">
    <property type="entry name" value="UBN_middle_dom"/>
</dbReference>
<dbReference type="AlphaFoldDB" id="A0A0H2RUQ8"/>
<accession>A0A0H2RUQ8</accession>
<keyword evidence="6" id="KW-1185">Reference proteome</keyword>
<feature type="region of interest" description="Disordered" evidence="2">
    <location>
        <begin position="554"/>
        <end position="630"/>
    </location>
</feature>
<keyword evidence="1" id="KW-0597">Phosphoprotein</keyword>
<feature type="compositionally biased region" description="Polar residues" evidence="2">
    <location>
        <begin position="412"/>
        <end position="421"/>
    </location>
</feature>
<protein>
    <recommendedName>
        <fullName evidence="7">Ubinuclein middle domain-containing protein</fullName>
    </recommendedName>
</protein>
<evidence type="ECO:0000313" key="6">
    <source>
        <dbReference type="Proteomes" id="UP000053477"/>
    </source>
</evidence>
<dbReference type="Pfam" id="PF08729">
    <property type="entry name" value="HUN"/>
    <property type="match status" value="1"/>
</dbReference>
<dbReference type="Pfam" id="PF14075">
    <property type="entry name" value="UBN_AB"/>
    <property type="match status" value="1"/>
</dbReference>
<dbReference type="STRING" id="27342.A0A0H2RUQ8"/>
<dbReference type="EMBL" id="KQ085927">
    <property type="protein sequence ID" value="KLO15589.1"/>
    <property type="molecule type" value="Genomic_DNA"/>
</dbReference>
<sequence length="716" mass="75647">MAHVIDLDEESLSPPAPSREASPRGHAQANGGNVKASPPSSAGSSKKQGATTTAAAARGKPSETAATVEPIDVDLEDDDEDAERVEKATAPTVRRTSASPGGEGDGMESGGSSEDGRESEDESKTRLDDPAQPEPAGSIGSGSASAVEDVKSGKNSKPASSSSKLGAAATATTSAAPASTKPKSTRKRSPSPSPPPQVIRPPVKTIRLEIRLGGPDNYAVDVTSLAKSTGQLPASPPPPAHLVLRNDNDASESEANDDTDAGKGKKKGKGGRKKNLTTEEYDLQDPFIDDSELAIDQRKTFAQTKQQGFYVSSGEVALVKDKSSPQKKPKSKKIIPTIIPLAGSSTLSAAATKAPNSTTTATVNGDPFGGPPPASGAPPSSSAREGSKDAPIPIDDGPPPSANALKRKASIDSPTVSSAGSIANGAKKKRKTVDIESFHPDLQEALLELKAAISKESFEQKGKFPPGLKPMLNRVALKAIGCGEYNDNFFSLMPQLFIYNKFTMTKLIKRTVYGDHQALLAQRQDELLGQLKKIADDDYPRAVEEYEKHVSQWEKRQAKAAEGGSVETTPAPPGSASATPNVNNTVPLPSQRGDNGDESGMDVDGAPPSTQGAQGAGGQHNAHSTKPSKRYRLSEPMRNIIWELVVLSNESVRIENEKNTLEQLNAQTVSEQGMRKTLYQKVVQAFPEGWMSSGQISREVSVMKKRYEQQQQEDAS</sequence>
<evidence type="ECO:0000256" key="2">
    <source>
        <dbReference type="SAM" id="MobiDB-lite"/>
    </source>
</evidence>
<feature type="domain" description="Hpc2-related" evidence="3">
    <location>
        <begin position="273"/>
        <end position="316"/>
    </location>
</feature>
<feature type="compositionally biased region" description="Low complexity" evidence="2">
    <location>
        <begin position="344"/>
        <end position="354"/>
    </location>
</feature>